<dbReference type="Gene3D" id="3.30.530.20">
    <property type="match status" value="1"/>
</dbReference>
<dbReference type="InterPro" id="IPR010419">
    <property type="entry name" value="CO_DH_gsu"/>
</dbReference>
<evidence type="ECO:0000256" key="2">
    <source>
        <dbReference type="SAM" id="Phobius"/>
    </source>
</evidence>
<feature type="transmembrane region" description="Helical" evidence="2">
    <location>
        <begin position="174"/>
        <end position="194"/>
    </location>
</feature>
<feature type="non-terminal residue" evidence="3">
    <location>
        <position position="1"/>
    </location>
</feature>
<dbReference type="Pfam" id="PF06240">
    <property type="entry name" value="COXG"/>
    <property type="match status" value="1"/>
</dbReference>
<dbReference type="EMBL" id="UINC01205327">
    <property type="protein sequence ID" value="SVE26451.1"/>
    <property type="molecule type" value="Genomic_DNA"/>
</dbReference>
<dbReference type="PANTHER" id="PTHR38588:SF1">
    <property type="entry name" value="BLL0334 PROTEIN"/>
    <property type="match status" value="1"/>
</dbReference>
<dbReference type="CDD" id="cd05018">
    <property type="entry name" value="CoxG"/>
    <property type="match status" value="1"/>
</dbReference>
<protein>
    <recommendedName>
        <fullName evidence="4">Carbon monoxide dehydrogenase subunit G</fullName>
    </recommendedName>
</protein>
<sequence>VEIKGRYLVSAPPEQVWKALNDPSILGKCIPAIETLEKKSATEFSATVTAKVGPVKAKFAGQVTLSDLDPPRGYRITGEGQGGVAGFAKGTCVVTLAGSEGKTELSYEAEAQVGGKLAQIGSRMVVGVARKMADEFFRAFAEQIGNGMTTTGEVGGNSRLVEDKRKTDKPEGQALGPGLWIAGLIAIVAVLWWLSS</sequence>
<keyword evidence="2" id="KW-0812">Transmembrane</keyword>
<dbReference type="InterPro" id="IPR023393">
    <property type="entry name" value="START-like_dom_sf"/>
</dbReference>
<accession>A0A383C2Q2</accession>
<organism evidence="3">
    <name type="scientific">marine metagenome</name>
    <dbReference type="NCBI Taxonomy" id="408172"/>
    <lineage>
        <taxon>unclassified sequences</taxon>
        <taxon>metagenomes</taxon>
        <taxon>ecological metagenomes</taxon>
    </lineage>
</organism>
<reference evidence="3" key="1">
    <citation type="submission" date="2018-05" db="EMBL/GenBank/DDBJ databases">
        <authorList>
            <person name="Lanie J.A."/>
            <person name="Ng W.-L."/>
            <person name="Kazmierczak K.M."/>
            <person name="Andrzejewski T.M."/>
            <person name="Davidsen T.M."/>
            <person name="Wayne K.J."/>
            <person name="Tettelin H."/>
            <person name="Glass J.I."/>
            <person name="Rusch D."/>
            <person name="Podicherti R."/>
            <person name="Tsui H.-C.T."/>
            <person name="Winkler M.E."/>
        </authorList>
    </citation>
    <scope>NUCLEOTIDE SEQUENCE</scope>
</reference>
<feature type="non-terminal residue" evidence="3">
    <location>
        <position position="196"/>
    </location>
</feature>
<keyword evidence="2" id="KW-1133">Transmembrane helix</keyword>
<dbReference type="PANTHER" id="PTHR38588">
    <property type="entry name" value="BLL0334 PROTEIN"/>
    <property type="match status" value="1"/>
</dbReference>
<feature type="region of interest" description="Disordered" evidence="1">
    <location>
        <begin position="151"/>
        <end position="172"/>
    </location>
</feature>
<feature type="compositionally biased region" description="Basic and acidic residues" evidence="1">
    <location>
        <begin position="160"/>
        <end position="171"/>
    </location>
</feature>
<dbReference type="SUPFAM" id="SSF55961">
    <property type="entry name" value="Bet v1-like"/>
    <property type="match status" value="1"/>
</dbReference>
<evidence type="ECO:0000313" key="3">
    <source>
        <dbReference type="EMBL" id="SVE26451.1"/>
    </source>
</evidence>
<evidence type="ECO:0008006" key="4">
    <source>
        <dbReference type="Google" id="ProtNLM"/>
    </source>
</evidence>
<dbReference type="AlphaFoldDB" id="A0A383C2Q2"/>
<proteinExistence type="predicted"/>
<evidence type="ECO:0000256" key="1">
    <source>
        <dbReference type="SAM" id="MobiDB-lite"/>
    </source>
</evidence>
<keyword evidence="2" id="KW-0472">Membrane</keyword>
<gene>
    <name evidence="3" type="ORF">METZ01_LOCUS479305</name>
</gene>
<name>A0A383C2Q2_9ZZZZ</name>